<evidence type="ECO:0000256" key="1">
    <source>
        <dbReference type="SAM" id="MobiDB-lite"/>
    </source>
</evidence>
<dbReference type="AlphaFoldDB" id="A0A1Y2CVZ8"/>
<evidence type="ECO:0000313" key="3">
    <source>
        <dbReference type="Proteomes" id="UP000193642"/>
    </source>
</evidence>
<feature type="compositionally biased region" description="Basic residues" evidence="1">
    <location>
        <begin position="29"/>
        <end position="41"/>
    </location>
</feature>
<dbReference type="OrthoDB" id="2160809at2759"/>
<organism evidence="2 3">
    <name type="scientific">Rhizoclosmatium globosum</name>
    <dbReference type="NCBI Taxonomy" id="329046"/>
    <lineage>
        <taxon>Eukaryota</taxon>
        <taxon>Fungi</taxon>
        <taxon>Fungi incertae sedis</taxon>
        <taxon>Chytridiomycota</taxon>
        <taxon>Chytridiomycota incertae sedis</taxon>
        <taxon>Chytridiomycetes</taxon>
        <taxon>Chytridiales</taxon>
        <taxon>Chytriomycetaceae</taxon>
        <taxon>Rhizoclosmatium</taxon>
    </lineage>
</organism>
<accession>A0A1Y2CVZ8</accession>
<protein>
    <submittedName>
        <fullName evidence="2">Uncharacterized protein</fullName>
    </submittedName>
</protein>
<feature type="region of interest" description="Disordered" evidence="1">
    <location>
        <begin position="113"/>
        <end position="157"/>
    </location>
</feature>
<proteinExistence type="predicted"/>
<name>A0A1Y2CVZ8_9FUNG</name>
<keyword evidence="3" id="KW-1185">Reference proteome</keyword>
<feature type="region of interest" description="Disordered" evidence="1">
    <location>
        <begin position="169"/>
        <end position="188"/>
    </location>
</feature>
<dbReference type="EMBL" id="MCGO01000006">
    <property type="protein sequence ID" value="ORY50974.1"/>
    <property type="molecule type" value="Genomic_DNA"/>
</dbReference>
<comment type="caution">
    <text evidence="2">The sequence shown here is derived from an EMBL/GenBank/DDBJ whole genome shotgun (WGS) entry which is preliminary data.</text>
</comment>
<feature type="compositionally biased region" description="Low complexity" evidence="1">
    <location>
        <begin position="178"/>
        <end position="188"/>
    </location>
</feature>
<sequence>MYGIARPKDMRKDKVAPRSAAPTADAQPRKRNRRTAVKRVRPVSVPQSKVFANGAEEYTEILNHYSLHCCILTPRVTDEKPKQRSALNQLMEAAVAVEMLAAARAAKLNSIGKNNTSSDNIIRPPTSIHALAPPRPSIPEMAPPAEMDPHNHHQHEDDDMKLVHAATASESETDVPPSRSLRTRSSSATAITNAPITPTKLASESVDTKFTIPLVDTDTHRVTYMVPLDMLDEYTFWAFDMLEKLGVQLPVVV</sequence>
<dbReference type="Proteomes" id="UP000193642">
    <property type="component" value="Unassembled WGS sequence"/>
</dbReference>
<reference evidence="2 3" key="1">
    <citation type="submission" date="2016-07" db="EMBL/GenBank/DDBJ databases">
        <title>Pervasive Adenine N6-methylation of Active Genes in Fungi.</title>
        <authorList>
            <consortium name="DOE Joint Genome Institute"/>
            <person name="Mondo S.J."/>
            <person name="Dannebaum R.O."/>
            <person name="Kuo R.C."/>
            <person name="Labutti K."/>
            <person name="Haridas S."/>
            <person name="Kuo A."/>
            <person name="Salamov A."/>
            <person name="Ahrendt S.R."/>
            <person name="Lipzen A."/>
            <person name="Sullivan W."/>
            <person name="Andreopoulos W.B."/>
            <person name="Clum A."/>
            <person name="Lindquist E."/>
            <person name="Daum C."/>
            <person name="Ramamoorthy G.K."/>
            <person name="Gryganskyi A."/>
            <person name="Culley D."/>
            <person name="Magnuson J.K."/>
            <person name="James T.Y."/>
            <person name="O'Malley M.A."/>
            <person name="Stajich J.E."/>
            <person name="Spatafora J.W."/>
            <person name="Visel A."/>
            <person name="Grigoriev I.V."/>
        </authorList>
    </citation>
    <scope>NUCLEOTIDE SEQUENCE [LARGE SCALE GENOMIC DNA]</scope>
    <source>
        <strain evidence="2 3">JEL800</strain>
    </source>
</reference>
<feature type="compositionally biased region" description="Basic and acidic residues" evidence="1">
    <location>
        <begin position="1"/>
        <end position="16"/>
    </location>
</feature>
<evidence type="ECO:0000313" key="2">
    <source>
        <dbReference type="EMBL" id="ORY50974.1"/>
    </source>
</evidence>
<gene>
    <name evidence="2" type="ORF">BCR33DRAFT_712928</name>
</gene>
<feature type="region of interest" description="Disordered" evidence="1">
    <location>
        <begin position="1"/>
        <end position="41"/>
    </location>
</feature>
<feature type="compositionally biased region" description="Basic and acidic residues" evidence="1">
    <location>
        <begin position="147"/>
        <end position="157"/>
    </location>
</feature>